<gene>
    <name evidence="1" type="ORF">QCA50_018698</name>
</gene>
<proteinExistence type="predicted"/>
<evidence type="ECO:0000313" key="2">
    <source>
        <dbReference type="Proteomes" id="UP001385951"/>
    </source>
</evidence>
<protein>
    <recommendedName>
        <fullName evidence="3">F-box domain-containing protein</fullName>
    </recommendedName>
</protein>
<dbReference type="InterPro" id="IPR036047">
    <property type="entry name" value="F-box-like_dom_sf"/>
</dbReference>
<accession>A0AAW0FHE9</accession>
<organism evidence="1 2">
    <name type="scientific">Cerrena zonata</name>
    <dbReference type="NCBI Taxonomy" id="2478898"/>
    <lineage>
        <taxon>Eukaryota</taxon>
        <taxon>Fungi</taxon>
        <taxon>Dikarya</taxon>
        <taxon>Basidiomycota</taxon>
        <taxon>Agaricomycotina</taxon>
        <taxon>Agaricomycetes</taxon>
        <taxon>Polyporales</taxon>
        <taxon>Cerrenaceae</taxon>
        <taxon>Cerrena</taxon>
    </lineage>
</organism>
<keyword evidence="2" id="KW-1185">Reference proteome</keyword>
<dbReference type="EMBL" id="JASBNA010000073">
    <property type="protein sequence ID" value="KAK7678349.1"/>
    <property type="molecule type" value="Genomic_DNA"/>
</dbReference>
<dbReference type="Proteomes" id="UP001385951">
    <property type="component" value="Unassembled WGS sequence"/>
</dbReference>
<dbReference type="InterPro" id="IPR032675">
    <property type="entry name" value="LRR_dom_sf"/>
</dbReference>
<dbReference type="SUPFAM" id="SSF52047">
    <property type="entry name" value="RNI-like"/>
    <property type="match status" value="1"/>
</dbReference>
<dbReference type="SUPFAM" id="SSF81383">
    <property type="entry name" value="F-box domain"/>
    <property type="match status" value="1"/>
</dbReference>
<name>A0AAW0FHE9_9APHY</name>
<dbReference type="PANTHER" id="PTHR38926:SF5">
    <property type="entry name" value="F-BOX AND LEUCINE-RICH REPEAT PROTEIN 6"/>
    <property type="match status" value="1"/>
</dbReference>
<sequence length="545" mass="61678">MGIRRLTCTIGHGKNSLTGVLQAYHNECADINKLPQDALSLVLLELRASVQADNPESRGWMRAASVCRHWRHVALATPELWTYNVLKKTELVDIFVRRSATLPMTISSWSPSSHIHSLGFYRGSILTEFIQPHHLRIAHVRFACYLTSMWNLLEPLQTELPNLESLELKSIFTYDACRDRVDCYWTYNPVSAPQQRLLRGVCLFQVFIPWDSFIFAGLRHLDLRGQVRDHNSDRVPSMDSFLDVLERCPQLEYLRIQHSGPTLDPNDPTPLAVGRKVALRNLRNIVLMNETRDITDLLQRLEVPEDTHYTIYLIPSKDFSDVAGMLPSINILNDVIFVHLGWVSDGPPGIDIEFGPFLEWSLMLHASTESNGELVVIFQSMEDPDDHETLCGCSQSQALFEALPQMLTNAALKWLAIMASYAKFTGESWHNVLSCYSKLQKLVVEFPFNDHEANATHLPTMLEAINGSSSPGMLLCPELEKLDLLDSTCGDDFAGTLRTFLQARVDAGLKLKLLRMGRPSTWKGTGEFAWPLVEDLVDSFEKLEN</sequence>
<reference evidence="1 2" key="1">
    <citation type="submission" date="2022-09" db="EMBL/GenBank/DDBJ databases">
        <authorList>
            <person name="Palmer J.M."/>
        </authorList>
    </citation>
    <scope>NUCLEOTIDE SEQUENCE [LARGE SCALE GENOMIC DNA]</scope>
    <source>
        <strain evidence="1 2">DSM 7382</strain>
    </source>
</reference>
<dbReference type="AlphaFoldDB" id="A0AAW0FHE9"/>
<evidence type="ECO:0000313" key="1">
    <source>
        <dbReference type="EMBL" id="KAK7678349.1"/>
    </source>
</evidence>
<dbReference type="Gene3D" id="3.80.10.10">
    <property type="entry name" value="Ribonuclease Inhibitor"/>
    <property type="match status" value="1"/>
</dbReference>
<dbReference type="PANTHER" id="PTHR38926">
    <property type="entry name" value="F-BOX DOMAIN CONTAINING PROTEIN, EXPRESSED"/>
    <property type="match status" value="1"/>
</dbReference>
<comment type="caution">
    <text evidence="1">The sequence shown here is derived from an EMBL/GenBank/DDBJ whole genome shotgun (WGS) entry which is preliminary data.</text>
</comment>
<dbReference type="Gene3D" id="1.20.1280.50">
    <property type="match status" value="1"/>
</dbReference>
<evidence type="ECO:0008006" key="3">
    <source>
        <dbReference type="Google" id="ProtNLM"/>
    </source>
</evidence>